<evidence type="ECO:0000256" key="8">
    <source>
        <dbReference type="HAMAP-Rule" id="MF_00530"/>
    </source>
</evidence>
<dbReference type="EMBL" id="PVNL01000139">
    <property type="protein sequence ID" value="PRP94852.1"/>
    <property type="molecule type" value="Genomic_DNA"/>
</dbReference>
<comment type="caution">
    <text evidence="10">The sequence shown here is derived from an EMBL/GenBank/DDBJ whole genome shotgun (WGS) entry which is preliminary data.</text>
</comment>
<evidence type="ECO:0000256" key="3">
    <source>
        <dbReference type="ARBA" id="ARBA00005712"/>
    </source>
</evidence>
<evidence type="ECO:0000256" key="7">
    <source>
        <dbReference type="ARBA" id="ARBA00023196"/>
    </source>
</evidence>
<sequence length="137" mass="15441">MNELRLRVITPTRELALDDVLHLRFEADDGARGVMPGHERATDQLREGAVYVRTRAGEVQREQFVATEGGIAVIGPREVVLVSSWAERADEVSALAELVRARETRREAIDRAAKALGRQRETALRRALTKLKREVSW</sequence>
<reference evidence="10 11" key="1">
    <citation type="submission" date="2018-03" db="EMBL/GenBank/DDBJ databases">
        <title>Draft Genome Sequences of the Obligatory Marine Myxobacteria Enhygromyxa salina SWB007.</title>
        <authorList>
            <person name="Poehlein A."/>
            <person name="Moghaddam J.A."/>
            <person name="Harms H."/>
            <person name="Alanjari M."/>
            <person name="Koenig G.M."/>
            <person name="Daniel R."/>
            <person name="Schaeberle T.F."/>
        </authorList>
    </citation>
    <scope>NUCLEOTIDE SEQUENCE [LARGE SCALE GENOMIC DNA]</scope>
    <source>
        <strain evidence="10 11">SWB007</strain>
    </source>
</reference>
<comment type="function">
    <text evidence="1 8">Produces ATP from ADP in the presence of a proton gradient across the membrane.</text>
</comment>
<dbReference type="Gene3D" id="2.60.15.10">
    <property type="entry name" value="F0F1 ATP synthase delta/epsilon subunit, N-terminal"/>
    <property type="match status" value="1"/>
</dbReference>
<dbReference type="CDD" id="cd12152">
    <property type="entry name" value="F1-ATPase_delta"/>
    <property type="match status" value="1"/>
</dbReference>
<keyword evidence="7 8" id="KW-0139">CF(1)</keyword>
<dbReference type="InterPro" id="IPR020546">
    <property type="entry name" value="ATP_synth_F1_dsu/esu_N"/>
</dbReference>
<dbReference type="GO" id="GO:0005524">
    <property type="term" value="F:ATP binding"/>
    <property type="evidence" value="ECO:0007669"/>
    <property type="project" value="UniProtKB-UniRule"/>
</dbReference>
<organism evidence="10 11">
    <name type="scientific">Enhygromyxa salina</name>
    <dbReference type="NCBI Taxonomy" id="215803"/>
    <lineage>
        <taxon>Bacteria</taxon>
        <taxon>Pseudomonadati</taxon>
        <taxon>Myxococcota</taxon>
        <taxon>Polyangia</taxon>
        <taxon>Nannocystales</taxon>
        <taxon>Nannocystaceae</taxon>
        <taxon>Enhygromyxa</taxon>
    </lineage>
</organism>
<dbReference type="Pfam" id="PF02823">
    <property type="entry name" value="ATP-synt_DE_N"/>
    <property type="match status" value="1"/>
</dbReference>
<keyword evidence="8" id="KW-0375">Hydrogen ion transport</keyword>
<protein>
    <recommendedName>
        <fullName evidence="8">ATP synthase epsilon chain</fullName>
    </recommendedName>
    <alternativeName>
        <fullName evidence="8">ATP synthase F1 sector epsilon subunit</fullName>
    </alternativeName>
    <alternativeName>
        <fullName evidence="8">F-ATPase epsilon subunit</fullName>
    </alternativeName>
</protein>
<gene>
    <name evidence="10" type="primary">atpC_2</name>
    <name evidence="8" type="synonym">atpC</name>
    <name evidence="10" type="ORF">ENSA7_76750</name>
</gene>
<evidence type="ECO:0000256" key="2">
    <source>
        <dbReference type="ARBA" id="ARBA00004184"/>
    </source>
</evidence>
<dbReference type="HAMAP" id="MF_00530">
    <property type="entry name" value="ATP_synth_epsil_bac"/>
    <property type="match status" value="1"/>
</dbReference>
<dbReference type="GO" id="GO:0045259">
    <property type="term" value="C:proton-transporting ATP synthase complex"/>
    <property type="evidence" value="ECO:0007669"/>
    <property type="project" value="UniProtKB-KW"/>
</dbReference>
<dbReference type="InterPro" id="IPR036771">
    <property type="entry name" value="ATPsynth_dsu/esu_N"/>
</dbReference>
<comment type="similarity">
    <text evidence="3 8">Belongs to the ATPase epsilon chain family.</text>
</comment>
<keyword evidence="8" id="KW-1003">Cell membrane</keyword>
<accession>A0A2S9XPR7</accession>
<keyword evidence="6 8" id="KW-0472">Membrane</keyword>
<keyword evidence="8" id="KW-0066">ATP synthesis</keyword>
<evidence type="ECO:0000256" key="4">
    <source>
        <dbReference type="ARBA" id="ARBA00022448"/>
    </source>
</evidence>
<comment type="subcellular location">
    <subcellularLocation>
        <location evidence="8">Cell membrane</location>
        <topology evidence="8">Peripheral membrane protein</topology>
    </subcellularLocation>
    <subcellularLocation>
        <location evidence="2">Endomembrane system</location>
        <topology evidence="2">Peripheral membrane protein</topology>
    </subcellularLocation>
</comment>
<evidence type="ECO:0000256" key="1">
    <source>
        <dbReference type="ARBA" id="ARBA00003543"/>
    </source>
</evidence>
<dbReference type="RefSeq" id="WP_181234529.1">
    <property type="nucleotide sequence ID" value="NZ_PVNL01000139.1"/>
</dbReference>
<feature type="domain" description="ATP synthase F1 complex delta/epsilon subunit N-terminal" evidence="9">
    <location>
        <begin position="4"/>
        <end position="81"/>
    </location>
</feature>
<comment type="subunit">
    <text evidence="8">F-type ATPases have 2 components, CF(1) - the catalytic core - and CF(0) - the membrane proton channel. CF(1) has five subunits: alpha(3), beta(3), gamma(1), delta(1), epsilon(1). CF(0) has three main subunits: a, b and c.</text>
</comment>
<dbReference type="GO" id="GO:0046933">
    <property type="term" value="F:proton-transporting ATP synthase activity, rotational mechanism"/>
    <property type="evidence" value="ECO:0007669"/>
    <property type="project" value="UniProtKB-UniRule"/>
</dbReference>
<evidence type="ECO:0000313" key="10">
    <source>
        <dbReference type="EMBL" id="PRP94852.1"/>
    </source>
</evidence>
<evidence type="ECO:0000256" key="5">
    <source>
        <dbReference type="ARBA" id="ARBA00023065"/>
    </source>
</evidence>
<keyword evidence="5 8" id="KW-0406">Ion transport</keyword>
<dbReference type="GO" id="GO:0005886">
    <property type="term" value="C:plasma membrane"/>
    <property type="evidence" value="ECO:0007669"/>
    <property type="project" value="UniProtKB-SubCell"/>
</dbReference>
<dbReference type="AlphaFoldDB" id="A0A2S9XPR7"/>
<dbReference type="Proteomes" id="UP000238823">
    <property type="component" value="Unassembled WGS sequence"/>
</dbReference>
<dbReference type="SUPFAM" id="SSF51344">
    <property type="entry name" value="Epsilon subunit of F1F0-ATP synthase N-terminal domain"/>
    <property type="match status" value="1"/>
</dbReference>
<evidence type="ECO:0000313" key="11">
    <source>
        <dbReference type="Proteomes" id="UP000238823"/>
    </source>
</evidence>
<keyword evidence="4 8" id="KW-0813">Transport</keyword>
<name>A0A2S9XPR7_9BACT</name>
<proteinExistence type="inferred from homology"/>
<dbReference type="InterPro" id="IPR001469">
    <property type="entry name" value="ATP_synth_F1_dsu/esu"/>
</dbReference>
<evidence type="ECO:0000256" key="6">
    <source>
        <dbReference type="ARBA" id="ARBA00023136"/>
    </source>
</evidence>
<evidence type="ECO:0000259" key="9">
    <source>
        <dbReference type="Pfam" id="PF02823"/>
    </source>
</evidence>
<dbReference type="GO" id="GO:0012505">
    <property type="term" value="C:endomembrane system"/>
    <property type="evidence" value="ECO:0007669"/>
    <property type="project" value="UniProtKB-SubCell"/>
</dbReference>